<dbReference type="PANTHER" id="PTHR20884">
    <property type="entry name" value="GDP-D-GLUCOSE PHOSPHORYLASE 1"/>
    <property type="match status" value="1"/>
</dbReference>
<protein>
    <submittedName>
        <fullName evidence="2">Galactose-1-phosphate guanylyltransferase</fullName>
    </submittedName>
</protein>
<keyword evidence="2" id="KW-0808">Transferase</keyword>
<sequence>MEEHIKLERTTQRFLTVNDELPSQKTVSTQDIHTKQIVPATAIPDGSAILDIGPDSVSITGPSFCFLDSLLLEEWEGHVERGLFRYDVTACETKVIPGDYGFVAQLDKGRYLIL</sequence>
<organism evidence="2 3">
    <name type="scientific">Artemisia annua</name>
    <name type="common">Sweet wormwood</name>
    <dbReference type="NCBI Taxonomy" id="35608"/>
    <lineage>
        <taxon>Eukaryota</taxon>
        <taxon>Viridiplantae</taxon>
        <taxon>Streptophyta</taxon>
        <taxon>Embryophyta</taxon>
        <taxon>Tracheophyta</taxon>
        <taxon>Spermatophyta</taxon>
        <taxon>Magnoliopsida</taxon>
        <taxon>eudicotyledons</taxon>
        <taxon>Gunneridae</taxon>
        <taxon>Pentapetalae</taxon>
        <taxon>asterids</taxon>
        <taxon>campanulids</taxon>
        <taxon>Asterales</taxon>
        <taxon>Asteraceae</taxon>
        <taxon>Asteroideae</taxon>
        <taxon>Anthemideae</taxon>
        <taxon>Artemisiinae</taxon>
        <taxon>Artemisia</taxon>
    </lineage>
</organism>
<dbReference type="InterPro" id="IPR058866">
    <property type="entry name" value="GDPGP1_N"/>
</dbReference>
<dbReference type="Pfam" id="PF26217">
    <property type="entry name" value="GDPGP1_N"/>
    <property type="match status" value="1"/>
</dbReference>
<gene>
    <name evidence="2" type="ORF">CTI12_AA469910</name>
</gene>
<dbReference type="Proteomes" id="UP000245207">
    <property type="component" value="Unassembled WGS sequence"/>
</dbReference>
<dbReference type="GO" id="GO:0016787">
    <property type="term" value="F:hydrolase activity"/>
    <property type="evidence" value="ECO:0007669"/>
    <property type="project" value="UniProtKB-KW"/>
</dbReference>
<dbReference type="GO" id="GO:0006006">
    <property type="term" value="P:glucose metabolic process"/>
    <property type="evidence" value="ECO:0007669"/>
    <property type="project" value="TreeGrafter"/>
</dbReference>
<proteinExistence type="predicted"/>
<dbReference type="PANTHER" id="PTHR20884:SF21">
    <property type="entry name" value="GDP-L-GALACTOSE PHOSPHORYLASE 1"/>
    <property type="match status" value="1"/>
</dbReference>
<evidence type="ECO:0000313" key="3">
    <source>
        <dbReference type="Proteomes" id="UP000245207"/>
    </source>
</evidence>
<dbReference type="InterPro" id="IPR026506">
    <property type="entry name" value="GDPGP"/>
</dbReference>
<accession>A0A2U1LP07</accession>
<reference evidence="2 3" key="1">
    <citation type="journal article" date="2018" name="Mol. Plant">
        <title>The genome of Artemisia annua provides insight into the evolution of Asteraceae family and artemisinin biosynthesis.</title>
        <authorList>
            <person name="Shen Q."/>
            <person name="Zhang L."/>
            <person name="Liao Z."/>
            <person name="Wang S."/>
            <person name="Yan T."/>
            <person name="Shi P."/>
            <person name="Liu M."/>
            <person name="Fu X."/>
            <person name="Pan Q."/>
            <person name="Wang Y."/>
            <person name="Lv Z."/>
            <person name="Lu X."/>
            <person name="Zhang F."/>
            <person name="Jiang W."/>
            <person name="Ma Y."/>
            <person name="Chen M."/>
            <person name="Hao X."/>
            <person name="Li L."/>
            <person name="Tang Y."/>
            <person name="Lv G."/>
            <person name="Zhou Y."/>
            <person name="Sun X."/>
            <person name="Brodelius P.E."/>
            <person name="Rose J.K.C."/>
            <person name="Tang K."/>
        </authorList>
    </citation>
    <scope>NUCLEOTIDE SEQUENCE [LARGE SCALE GENOMIC DNA]</scope>
    <source>
        <strain evidence="3">cv. Huhao1</strain>
        <tissue evidence="2">Leaf</tissue>
    </source>
</reference>
<keyword evidence="3" id="KW-1185">Reference proteome</keyword>
<dbReference type="STRING" id="35608.A0A2U1LP07"/>
<dbReference type="GO" id="GO:0080048">
    <property type="term" value="F:GDP-D-glucose phosphorylase activity"/>
    <property type="evidence" value="ECO:0007669"/>
    <property type="project" value="InterPro"/>
</dbReference>
<comment type="caution">
    <text evidence="2">The sequence shown here is derived from an EMBL/GenBank/DDBJ whole genome shotgun (WGS) entry which is preliminary data.</text>
</comment>
<feature type="domain" description="GDPGP1-like N-terminal" evidence="1">
    <location>
        <begin position="67"/>
        <end position="111"/>
    </location>
</feature>
<dbReference type="GO" id="GO:0005085">
    <property type="term" value="F:guanyl-nucleotide exchange factor activity"/>
    <property type="evidence" value="ECO:0007669"/>
    <property type="project" value="UniProtKB-KW"/>
</dbReference>
<dbReference type="EMBL" id="PKPP01008415">
    <property type="protein sequence ID" value="PWA50747.1"/>
    <property type="molecule type" value="Genomic_DNA"/>
</dbReference>
<dbReference type="GO" id="GO:0005737">
    <property type="term" value="C:cytoplasm"/>
    <property type="evidence" value="ECO:0007669"/>
    <property type="project" value="UniProtKB-SubCell"/>
</dbReference>
<dbReference type="GO" id="GO:0000166">
    <property type="term" value="F:nucleotide binding"/>
    <property type="evidence" value="ECO:0007669"/>
    <property type="project" value="UniProtKB-KW"/>
</dbReference>
<dbReference type="AlphaFoldDB" id="A0A2U1LP07"/>
<keyword evidence="2" id="KW-0548">Nucleotidyltransferase</keyword>
<name>A0A2U1LP07_ARTAN</name>
<evidence type="ECO:0000313" key="2">
    <source>
        <dbReference type="EMBL" id="PWA50747.1"/>
    </source>
</evidence>
<evidence type="ECO:0000259" key="1">
    <source>
        <dbReference type="Pfam" id="PF26217"/>
    </source>
</evidence>
<dbReference type="OrthoDB" id="1666885at2759"/>